<dbReference type="GO" id="GO:0005524">
    <property type="term" value="F:ATP binding"/>
    <property type="evidence" value="ECO:0007669"/>
    <property type="project" value="UniProtKB-UniRule"/>
</dbReference>
<evidence type="ECO:0000256" key="1">
    <source>
        <dbReference type="ARBA" id="ARBA00004123"/>
    </source>
</evidence>
<evidence type="ECO:0000256" key="12">
    <source>
        <dbReference type="PIRSR" id="PIRSR039133-1"/>
    </source>
</evidence>
<dbReference type="GO" id="GO:0016740">
    <property type="term" value="F:transferase activity"/>
    <property type="evidence" value="ECO:0007669"/>
    <property type="project" value="UniProtKB-KW"/>
</dbReference>
<feature type="domain" description="Ubiquitin/SUMO-activating enzyme ubiquitin-like" evidence="19">
    <location>
        <begin position="447"/>
        <end position="530"/>
    </location>
</feature>
<feature type="compositionally biased region" description="Basic and acidic residues" evidence="16">
    <location>
        <begin position="551"/>
        <end position="574"/>
    </location>
</feature>
<keyword evidence="10" id="KW-0539">Nucleus</keyword>
<evidence type="ECO:0000256" key="9">
    <source>
        <dbReference type="ARBA" id="ARBA00022840"/>
    </source>
</evidence>
<comment type="subunit">
    <text evidence="11">Heterodimer.</text>
</comment>
<dbReference type="InterPro" id="IPR023318">
    <property type="entry name" value="Ub_act_enz_dom_a_sf"/>
</dbReference>
<feature type="binding site" evidence="13">
    <location>
        <begin position="34"/>
        <end position="39"/>
    </location>
    <ligand>
        <name>ATP</name>
        <dbReference type="ChEBI" id="CHEBI:30616"/>
    </ligand>
</feature>
<dbReference type="FunFam" id="3.50.50.80:FF:000002">
    <property type="entry name" value="SUMO-activating enzyme subunit 2"/>
    <property type="match status" value="1"/>
</dbReference>
<feature type="region of interest" description="Disordered" evidence="16">
    <location>
        <begin position="539"/>
        <end position="574"/>
    </location>
</feature>
<feature type="binding site" evidence="13">
    <location>
        <begin position="66"/>
        <end position="69"/>
    </location>
    <ligand>
        <name>ATP</name>
        <dbReference type="ChEBI" id="CHEBI:30616"/>
    </ligand>
</feature>
<evidence type="ECO:0000259" key="19">
    <source>
        <dbReference type="Pfam" id="PF14732"/>
    </source>
</evidence>
<dbReference type="InterPro" id="IPR042449">
    <property type="entry name" value="Ub-E1_IAD_1"/>
</dbReference>
<evidence type="ECO:0000313" key="20">
    <source>
        <dbReference type="EMBL" id="ORY52017.1"/>
    </source>
</evidence>
<proteinExistence type="inferred from homology"/>
<name>A0A1Y2CYI2_9FUNG</name>
<dbReference type="EMBL" id="MCGO01000004">
    <property type="protein sequence ID" value="ORY52017.1"/>
    <property type="molecule type" value="Genomic_DNA"/>
</dbReference>
<dbReference type="Proteomes" id="UP000193642">
    <property type="component" value="Unassembled WGS sequence"/>
</dbReference>
<evidence type="ECO:0000256" key="11">
    <source>
        <dbReference type="PIRNR" id="PIRNR039133"/>
    </source>
</evidence>
<dbReference type="OrthoDB" id="10255449at2759"/>
<gene>
    <name evidence="20" type="ORF">BCR33DRAFT_712228</name>
</gene>
<keyword evidence="9 11" id="KW-0067">ATP-binding</keyword>
<feature type="domain" description="Ubiquitin-activating enzyme SCCH" evidence="18">
    <location>
        <begin position="318"/>
        <end position="374"/>
    </location>
</feature>
<comment type="caution">
    <text evidence="20">The sequence shown here is derived from an EMBL/GenBank/DDBJ whole genome shotgun (WGS) entry which is preliminary data.</text>
</comment>
<feature type="binding site" evidence="14">
    <location>
        <position position="440"/>
    </location>
    <ligand>
        <name>Zn(2+)</name>
        <dbReference type="ChEBI" id="CHEBI:29105"/>
    </ligand>
</feature>
<dbReference type="GO" id="GO:0031510">
    <property type="term" value="C:SUMO activating enzyme complex"/>
    <property type="evidence" value="ECO:0007669"/>
    <property type="project" value="UniProtKB-UniRule"/>
</dbReference>
<dbReference type="PIRSF" id="PIRSF039133">
    <property type="entry name" value="SUMO_E1B"/>
    <property type="match status" value="1"/>
</dbReference>
<comment type="similarity">
    <text evidence="3 11">Belongs to the ubiquitin-activating E1 family.</text>
</comment>
<evidence type="ECO:0000256" key="3">
    <source>
        <dbReference type="ARBA" id="ARBA00005673"/>
    </source>
</evidence>
<keyword evidence="5 11" id="KW-0479">Metal-binding</keyword>
<feature type="binding site" evidence="13">
    <location>
        <begin position="127"/>
        <end position="132"/>
    </location>
    <ligand>
        <name>ATP</name>
        <dbReference type="ChEBI" id="CHEBI:30616"/>
    </ligand>
</feature>
<evidence type="ECO:0000256" key="5">
    <source>
        <dbReference type="ARBA" id="ARBA00022723"/>
    </source>
</evidence>
<protein>
    <recommendedName>
        <fullName evidence="11">Ubiquitin-activating enzyme E1-like</fullName>
    </recommendedName>
</protein>
<organism evidence="20 21">
    <name type="scientific">Rhizoclosmatium globosum</name>
    <dbReference type="NCBI Taxonomy" id="329046"/>
    <lineage>
        <taxon>Eukaryota</taxon>
        <taxon>Fungi</taxon>
        <taxon>Fungi incertae sedis</taxon>
        <taxon>Chytridiomycota</taxon>
        <taxon>Chytridiomycota incertae sedis</taxon>
        <taxon>Chytridiomycetes</taxon>
        <taxon>Chytridiales</taxon>
        <taxon>Chytriomycetaceae</taxon>
        <taxon>Rhizoclosmatium</taxon>
    </lineage>
</organism>
<feature type="binding site" evidence="13">
    <location>
        <position position="82"/>
    </location>
    <ligand>
        <name>ATP</name>
        <dbReference type="ChEBI" id="CHEBI:30616"/>
    </ligand>
</feature>
<dbReference type="InterPro" id="IPR035985">
    <property type="entry name" value="Ubiquitin-activating_enz"/>
</dbReference>
<dbReference type="PANTHER" id="PTHR10953:SF5">
    <property type="entry name" value="SUMO-ACTIVATING ENZYME SUBUNIT 2"/>
    <property type="match status" value="1"/>
</dbReference>
<dbReference type="SUPFAM" id="SSF69572">
    <property type="entry name" value="Activating enzymes of the ubiquitin-like proteins"/>
    <property type="match status" value="1"/>
</dbReference>
<dbReference type="FunFam" id="3.40.50.720:FF:000618">
    <property type="entry name" value="SUMO-activating enzyme subunit 2"/>
    <property type="match status" value="1"/>
</dbReference>
<keyword evidence="21" id="KW-1185">Reference proteome</keyword>
<dbReference type="GO" id="GO:0019948">
    <property type="term" value="F:SUMO activating enzyme activity"/>
    <property type="evidence" value="ECO:0007669"/>
    <property type="project" value="UniProtKB-UniRule"/>
</dbReference>
<comment type="pathway">
    <text evidence="2 11">Protein modification; protein sumoylation.</text>
</comment>
<dbReference type="PROSITE" id="PS00865">
    <property type="entry name" value="UBIQUITIN_ACTIVAT_2"/>
    <property type="match status" value="1"/>
</dbReference>
<reference evidence="20 21" key="1">
    <citation type="submission" date="2016-07" db="EMBL/GenBank/DDBJ databases">
        <title>Pervasive Adenine N6-methylation of Active Genes in Fungi.</title>
        <authorList>
            <consortium name="DOE Joint Genome Institute"/>
            <person name="Mondo S.J."/>
            <person name="Dannebaum R.O."/>
            <person name="Kuo R.C."/>
            <person name="Labutti K."/>
            <person name="Haridas S."/>
            <person name="Kuo A."/>
            <person name="Salamov A."/>
            <person name="Ahrendt S.R."/>
            <person name="Lipzen A."/>
            <person name="Sullivan W."/>
            <person name="Andreopoulos W.B."/>
            <person name="Clum A."/>
            <person name="Lindquist E."/>
            <person name="Daum C."/>
            <person name="Ramamoorthy G.K."/>
            <person name="Gryganskyi A."/>
            <person name="Culley D."/>
            <person name="Magnuson J.K."/>
            <person name="James T.Y."/>
            <person name="O'Malley M.A."/>
            <person name="Stajich J.E."/>
            <person name="Spatafora J.W."/>
            <person name="Visel A."/>
            <person name="Grigoriev I.V."/>
        </authorList>
    </citation>
    <scope>NUCLEOTIDE SEQUENCE [LARGE SCALE GENOMIC DNA]</scope>
    <source>
        <strain evidence="20 21">JEL800</strain>
    </source>
</reference>
<dbReference type="Gene3D" id="3.10.290.20">
    <property type="entry name" value="Ubiquitin-like 2 activating enzyme e1b. Chain: B, domain 3"/>
    <property type="match status" value="1"/>
</dbReference>
<feature type="binding site" evidence="14">
    <location>
        <position position="437"/>
    </location>
    <ligand>
        <name>Zn(2+)</name>
        <dbReference type="ChEBI" id="CHEBI:29105"/>
    </ligand>
</feature>
<dbReference type="UniPathway" id="UPA00886"/>
<dbReference type="InterPro" id="IPR028077">
    <property type="entry name" value="UAE_UbL_dom"/>
</dbReference>
<accession>A0A1Y2CYI2</accession>
<dbReference type="GO" id="GO:0016925">
    <property type="term" value="P:protein sumoylation"/>
    <property type="evidence" value="ECO:0007669"/>
    <property type="project" value="UniProtKB-UniRule"/>
</dbReference>
<keyword evidence="6 11" id="KW-0547">Nucleotide-binding</keyword>
<evidence type="ECO:0000256" key="15">
    <source>
        <dbReference type="PROSITE-ProRule" id="PRU10132"/>
    </source>
</evidence>
<evidence type="ECO:0000256" key="7">
    <source>
        <dbReference type="ARBA" id="ARBA00022786"/>
    </source>
</evidence>
<feature type="binding site" evidence="14">
    <location>
        <position position="167"/>
    </location>
    <ligand>
        <name>Zn(2+)</name>
        <dbReference type="ChEBI" id="CHEBI:29105"/>
    </ligand>
</feature>
<dbReference type="InterPro" id="IPR045886">
    <property type="entry name" value="ThiF/MoeB/HesA"/>
</dbReference>
<feature type="active site" description="Glycyl thioester intermediate" evidence="12 15">
    <location>
        <position position="182"/>
    </location>
</feature>
<evidence type="ECO:0000256" key="10">
    <source>
        <dbReference type="ARBA" id="ARBA00023242"/>
    </source>
</evidence>
<dbReference type="Pfam" id="PF00899">
    <property type="entry name" value="ThiF"/>
    <property type="match status" value="1"/>
</dbReference>
<dbReference type="InterPro" id="IPR019572">
    <property type="entry name" value="UBA_E1_SCCH"/>
</dbReference>
<dbReference type="AlphaFoldDB" id="A0A1Y2CYI2"/>
<evidence type="ECO:0000256" key="14">
    <source>
        <dbReference type="PIRSR" id="PIRSR039133-3"/>
    </source>
</evidence>
<evidence type="ECO:0000313" key="21">
    <source>
        <dbReference type="Proteomes" id="UP000193642"/>
    </source>
</evidence>
<feature type="domain" description="THIF-type NAD/FAD binding fold" evidence="17">
    <location>
        <begin position="18"/>
        <end position="423"/>
    </location>
</feature>
<dbReference type="Gene3D" id="1.10.10.520">
    <property type="entry name" value="Ubiquitin activating enzymes (Uba3). Chain: B, domain 2"/>
    <property type="match status" value="1"/>
</dbReference>
<feature type="binding site" evidence="13">
    <location>
        <begin position="105"/>
        <end position="106"/>
    </location>
    <ligand>
        <name>ATP</name>
        <dbReference type="ChEBI" id="CHEBI:30616"/>
    </ligand>
</feature>
<dbReference type="GO" id="GO:0005737">
    <property type="term" value="C:cytoplasm"/>
    <property type="evidence" value="ECO:0007669"/>
    <property type="project" value="TreeGrafter"/>
</dbReference>
<evidence type="ECO:0000259" key="18">
    <source>
        <dbReference type="Pfam" id="PF10585"/>
    </source>
</evidence>
<evidence type="ECO:0000256" key="13">
    <source>
        <dbReference type="PIRSR" id="PIRSR039133-2"/>
    </source>
</evidence>
<dbReference type="InterPro" id="IPR000594">
    <property type="entry name" value="ThiF_NAD_FAD-bd"/>
</dbReference>
<keyword evidence="4" id="KW-0808">Transferase</keyword>
<dbReference type="STRING" id="329046.A0A1Y2CYI2"/>
<dbReference type="Pfam" id="PF10585">
    <property type="entry name" value="UBA_E1_SCCH"/>
    <property type="match status" value="1"/>
</dbReference>
<feature type="binding site" evidence="14">
    <location>
        <position position="170"/>
    </location>
    <ligand>
        <name>Zn(2+)</name>
        <dbReference type="ChEBI" id="CHEBI:29105"/>
    </ligand>
</feature>
<evidence type="ECO:0000256" key="16">
    <source>
        <dbReference type="SAM" id="MobiDB-lite"/>
    </source>
</evidence>
<feature type="binding site" evidence="13">
    <location>
        <position position="58"/>
    </location>
    <ligand>
        <name>ATP</name>
        <dbReference type="ChEBI" id="CHEBI:30616"/>
    </ligand>
</feature>
<dbReference type="InterPro" id="IPR033127">
    <property type="entry name" value="UBQ-activ_enz_E1_Cys_AS"/>
</dbReference>
<dbReference type="InterPro" id="IPR030661">
    <property type="entry name" value="Uba2"/>
</dbReference>
<evidence type="ECO:0000256" key="4">
    <source>
        <dbReference type="ARBA" id="ARBA00022679"/>
    </source>
</evidence>
<evidence type="ECO:0000256" key="2">
    <source>
        <dbReference type="ARBA" id="ARBA00004718"/>
    </source>
</evidence>
<dbReference type="PANTHER" id="PTHR10953">
    <property type="entry name" value="UBIQUITIN-ACTIVATING ENZYME E1"/>
    <property type="match status" value="1"/>
</dbReference>
<dbReference type="Gene3D" id="3.50.50.80">
    <property type="entry name" value="Ubiquitin-activating enzyme E1, inactive adenylation domain, subdomain 1"/>
    <property type="match status" value="1"/>
</dbReference>
<keyword evidence="7 11" id="KW-0833">Ubl conjugation pathway</keyword>
<dbReference type="Pfam" id="PF14732">
    <property type="entry name" value="UAE_UbL"/>
    <property type="match status" value="1"/>
</dbReference>
<dbReference type="GO" id="GO:0046872">
    <property type="term" value="F:metal ion binding"/>
    <property type="evidence" value="ECO:0007669"/>
    <property type="project" value="UniProtKB-KW"/>
</dbReference>
<evidence type="ECO:0000256" key="6">
    <source>
        <dbReference type="ARBA" id="ARBA00022741"/>
    </source>
</evidence>
<evidence type="ECO:0000256" key="8">
    <source>
        <dbReference type="ARBA" id="ARBA00022833"/>
    </source>
</evidence>
<keyword evidence="8 11" id="KW-0862">Zinc</keyword>
<comment type="subcellular location">
    <subcellularLocation>
        <location evidence="1">Nucleus</location>
    </subcellularLocation>
</comment>
<evidence type="ECO:0000259" key="17">
    <source>
        <dbReference type="Pfam" id="PF00899"/>
    </source>
</evidence>
<sequence length="587" mass="65788">MTSFPLPDRNRDAALALGPDKWRSAVAKKLLMVGAGGIGCELLKDLVMAGFADIEIIDLDTIDVSNLNRQFLFQKQHVKKSKAHVAKESALRFNPNVNIVSHHNSIFEDQYDVAWFKSFDLVLNALDNIPARRHVNMMCRAANRPLIESGTAGYLGQVSVHLKHTQCFDCEPKPTPKTFPVCTIRSTPSTPIHCIVWSKSYLFNLLFGKDEDESAMSSSADDDAQEIADLKREAEELRNIKNNSQSPDFAKLVFEKIFTRDIERLLTMSEMWSSREPPKPLDFKKLHSEMKKMKPLPTGVDRNMKVWSLVENFHVFTESIKPLAQRLNEGQAKDSEFSMSFDKDDDEALDFVTAVTNLRAHMYGIELQSRFKVKEMAGNIIPAISTTNAIIAGLMVLQAFKILNNQYDDCKNTFLVHGGQRTQLICGEVPPAPAKECGTCQAGYFTLTVDTAQFTLSDLVDSVLTKDLGVDGEITINESGRMIYDPDFDDNGPETFENLKITDGKRILVLVDNDEDESKNHSINFFVIHKAGVTPYELDGDKKIPPRHKAKAPEAKRLLDDEVEVSNKKSKGDGETVEVLDDDVIIL</sequence>